<comment type="caution">
    <text evidence="1">The sequence shown here is derived from an EMBL/GenBank/DDBJ whole genome shotgun (WGS) entry which is preliminary data.</text>
</comment>
<accession>A0A929RQB8</accession>
<protein>
    <submittedName>
        <fullName evidence="1">Uncharacterized protein</fullName>
    </submittedName>
</protein>
<reference evidence="1" key="1">
    <citation type="submission" date="2020-04" db="EMBL/GenBank/DDBJ databases">
        <title>Deep metagenomics examines the oral microbiome during advanced dental caries in children, revealing novel taxa and co-occurrences with host molecules.</title>
        <authorList>
            <person name="Baker J.L."/>
            <person name="Morton J.T."/>
            <person name="Dinis M."/>
            <person name="Alvarez R."/>
            <person name="Tran N.C."/>
            <person name="Knight R."/>
            <person name="Edlund A."/>
        </authorList>
    </citation>
    <scope>NUCLEOTIDE SEQUENCE</scope>
    <source>
        <strain evidence="1">JCVI_30_bin.13</strain>
    </source>
</reference>
<organism evidence="1 2">
    <name type="scientific">Actinomyces bouchesdurhonensis</name>
    <dbReference type="NCBI Taxonomy" id="1852361"/>
    <lineage>
        <taxon>Bacteria</taxon>
        <taxon>Bacillati</taxon>
        <taxon>Actinomycetota</taxon>
        <taxon>Actinomycetes</taxon>
        <taxon>Actinomycetales</taxon>
        <taxon>Actinomycetaceae</taxon>
        <taxon>Actinomyces</taxon>
    </lineage>
</organism>
<dbReference type="EMBL" id="JABZGF010000108">
    <property type="protein sequence ID" value="MBF0966421.1"/>
    <property type="molecule type" value="Genomic_DNA"/>
</dbReference>
<evidence type="ECO:0000313" key="1">
    <source>
        <dbReference type="EMBL" id="MBF0966421.1"/>
    </source>
</evidence>
<proteinExistence type="predicted"/>
<dbReference type="Proteomes" id="UP000759246">
    <property type="component" value="Unassembled WGS sequence"/>
</dbReference>
<evidence type="ECO:0000313" key="2">
    <source>
        <dbReference type="Proteomes" id="UP000759246"/>
    </source>
</evidence>
<gene>
    <name evidence="1" type="ORF">HXK09_04550</name>
</gene>
<sequence>MSMKGDLKVSTDGFLTELKQTYTIAAAGLDRLAPTMPQEIDAGITTFIITDMLGALSTDASTLTTLLGDTRDELQRQIGAFEQNEASGAATFANINKQAQA</sequence>
<dbReference type="AlphaFoldDB" id="A0A929RQB8"/>
<name>A0A929RQB8_9ACTO</name>